<proteinExistence type="predicted"/>
<evidence type="ECO:0000313" key="3">
    <source>
        <dbReference type="Proteomes" id="UP000306102"/>
    </source>
</evidence>
<keyword evidence="3" id="KW-1185">Reference proteome</keyword>
<accession>A0A4S4EF41</accession>
<evidence type="ECO:0000313" key="2">
    <source>
        <dbReference type="EMBL" id="THG14396.1"/>
    </source>
</evidence>
<reference evidence="2 3" key="1">
    <citation type="journal article" date="2018" name="Proc. Natl. Acad. Sci. U.S.A.">
        <title>Draft genome sequence of Camellia sinensis var. sinensis provides insights into the evolution of the tea genome and tea quality.</title>
        <authorList>
            <person name="Wei C."/>
            <person name="Yang H."/>
            <person name="Wang S."/>
            <person name="Zhao J."/>
            <person name="Liu C."/>
            <person name="Gao L."/>
            <person name="Xia E."/>
            <person name="Lu Y."/>
            <person name="Tai Y."/>
            <person name="She G."/>
            <person name="Sun J."/>
            <person name="Cao H."/>
            <person name="Tong W."/>
            <person name="Gao Q."/>
            <person name="Li Y."/>
            <person name="Deng W."/>
            <person name="Jiang X."/>
            <person name="Wang W."/>
            <person name="Chen Q."/>
            <person name="Zhang S."/>
            <person name="Li H."/>
            <person name="Wu J."/>
            <person name="Wang P."/>
            <person name="Li P."/>
            <person name="Shi C."/>
            <person name="Zheng F."/>
            <person name="Jian J."/>
            <person name="Huang B."/>
            <person name="Shan D."/>
            <person name="Shi M."/>
            <person name="Fang C."/>
            <person name="Yue Y."/>
            <person name="Li F."/>
            <person name="Li D."/>
            <person name="Wei S."/>
            <person name="Han B."/>
            <person name="Jiang C."/>
            <person name="Yin Y."/>
            <person name="Xia T."/>
            <person name="Zhang Z."/>
            <person name="Bennetzen J.L."/>
            <person name="Zhao S."/>
            <person name="Wan X."/>
        </authorList>
    </citation>
    <scope>NUCLEOTIDE SEQUENCE [LARGE SCALE GENOMIC DNA]</scope>
    <source>
        <strain evidence="3">cv. Shuchazao</strain>
        <tissue evidence="2">Leaf</tissue>
    </source>
</reference>
<evidence type="ECO:0000256" key="1">
    <source>
        <dbReference type="SAM" id="Phobius"/>
    </source>
</evidence>
<feature type="transmembrane region" description="Helical" evidence="1">
    <location>
        <begin position="98"/>
        <end position="120"/>
    </location>
</feature>
<dbReference type="Proteomes" id="UP000306102">
    <property type="component" value="Unassembled WGS sequence"/>
</dbReference>
<gene>
    <name evidence="2" type="ORF">TEA_014834</name>
</gene>
<dbReference type="AlphaFoldDB" id="A0A4S4EF41"/>
<dbReference type="EMBL" id="SDRB02005382">
    <property type="protein sequence ID" value="THG14396.1"/>
    <property type="molecule type" value="Genomic_DNA"/>
</dbReference>
<comment type="caution">
    <text evidence="2">The sequence shown here is derived from an EMBL/GenBank/DDBJ whole genome shotgun (WGS) entry which is preliminary data.</text>
</comment>
<sequence length="195" mass="21848">MCYQQSLLQQMPYPIAANRRTPQIHRSLKHSSSSLLSLQSYFQGTKTDQSLSDCAGYPCIYVAGLVNQFVPSDMGTKSNLFSFRLSSPLTHSSPQHIVTIYGAMIGFLIGILGEDIVVAFMCRQRKQIGREDKGTAKIEASSVSEFGLIHGKTNLVEYKFDEIKRAAMNFSRENLIGLEDMKKSIRGHYKMGQKL</sequence>
<keyword evidence="1" id="KW-1133">Transmembrane helix</keyword>
<name>A0A4S4EF41_CAMSN</name>
<keyword evidence="1" id="KW-0472">Membrane</keyword>
<dbReference type="STRING" id="542762.A0A4S4EF41"/>
<protein>
    <submittedName>
        <fullName evidence="2">Uncharacterized protein</fullName>
    </submittedName>
</protein>
<organism evidence="2 3">
    <name type="scientific">Camellia sinensis var. sinensis</name>
    <name type="common">China tea</name>
    <dbReference type="NCBI Taxonomy" id="542762"/>
    <lineage>
        <taxon>Eukaryota</taxon>
        <taxon>Viridiplantae</taxon>
        <taxon>Streptophyta</taxon>
        <taxon>Embryophyta</taxon>
        <taxon>Tracheophyta</taxon>
        <taxon>Spermatophyta</taxon>
        <taxon>Magnoliopsida</taxon>
        <taxon>eudicotyledons</taxon>
        <taxon>Gunneridae</taxon>
        <taxon>Pentapetalae</taxon>
        <taxon>asterids</taxon>
        <taxon>Ericales</taxon>
        <taxon>Theaceae</taxon>
        <taxon>Camellia</taxon>
    </lineage>
</organism>
<keyword evidence="1" id="KW-0812">Transmembrane</keyword>